<evidence type="ECO:0000313" key="2">
    <source>
        <dbReference type="EMBL" id="TRW17784.1"/>
    </source>
</evidence>
<accession>A0A552UHT6</accession>
<gene>
    <name evidence="2" type="ORF">FMM06_06510</name>
</gene>
<feature type="signal peptide" evidence="1">
    <location>
        <begin position="1"/>
        <end position="22"/>
    </location>
</feature>
<sequence>MSRVGAVAIVPVALLAAAAAPAGWVERAGQGPGVVYDSKAAPMTSVIVFPPNAVPGFGAETLRKLIGRIPVCPVAGRIDAPAGEGSLRLIAGAADRRCIVQARQLTGGEWRVVLGMASGRGAMAESALLSAVGQFAGTSAARRPSTTLPAPVGTQAPGIAASVPAGGRLPQPVGAVIRGASSFVGYPPMMTFTNTPWFLFPGGIATDCTQVAPGAPPTLAMLRARKDCTGGRWRRAGGKIALQVEDGDPWITDMVHELAPVPRGTRLDFRGQTKSGAGFDNAMGGGSTSTTSYGGFTLTADGRIETSMSSSVNFSSSSAVAYAGGRKQGVRGRYEIDGYVLRVALDGGPVTDRYVLFDKGGKPTYGHVYFEGRQYWLPRR</sequence>
<protein>
    <submittedName>
        <fullName evidence="2">Uncharacterized protein</fullName>
    </submittedName>
</protein>
<comment type="caution">
    <text evidence="2">The sequence shown here is derived from an EMBL/GenBank/DDBJ whole genome shotgun (WGS) entry which is preliminary data.</text>
</comment>
<reference evidence="2 3" key="1">
    <citation type="submission" date="2019-07" db="EMBL/GenBank/DDBJ databases">
        <title>Novel species isolated from glacier.</title>
        <authorList>
            <person name="Liu Q."/>
            <person name="Xin Y.-H."/>
        </authorList>
    </citation>
    <scope>NUCLEOTIDE SEQUENCE [LARGE SCALE GENOMIC DNA]</scope>
    <source>
        <strain evidence="2 3">LB1R16</strain>
    </source>
</reference>
<feature type="chain" id="PRO_5022073995" evidence="1">
    <location>
        <begin position="23"/>
        <end position="380"/>
    </location>
</feature>
<organism evidence="2 3">
    <name type="scientific">Glacieibacterium frigidum</name>
    <dbReference type="NCBI Taxonomy" id="2593303"/>
    <lineage>
        <taxon>Bacteria</taxon>
        <taxon>Pseudomonadati</taxon>
        <taxon>Pseudomonadota</taxon>
        <taxon>Alphaproteobacteria</taxon>
        <taxon>Sphingomonadales</taxon>
        <taxon>Sphingosinicellaceae</taxon>
        <taxon>Glacieibacterium</taxon>
    </lineage>
</organism>
<dbReference type="RefSeq" id="WP_144236476.1">
    <property type="nucleotide sequence ID" value="NZ_VJWA01000001.1"/>
</dbReference>
<name>A0A552UHT6_9SPHN</name>
<dbReference type="AlphaFoldDB" id="A0A552UHT6"/>
<keyword evidence="3" id="KW-1185">Reference proteome</keyword>
<dbReference type="EMBL" id="VJWA01000001">
    <property type="protein sequence ID" value="TRW17784.1"/>
    <property type="molecule type" value="Genomic_DNA"/>
</dbReference>
<evidence type="ECO:0000256" key="1">
    <source>
        <dbReference type="SAM" id="SignalP"/>
    </source>
</evidence>
<dbReference type="Proteomes" id="UP000317894">
    <property type="component" value="Unassembled WGS sequence"/>
</dbReference>
<evidence type="ECO:0000313" key="3">
    <source>
        <dbReference type="Proteomes" id="UP000317894"/>
    </source>
</evidence>
<proteinExistence type="predicted"/>
<keyword evidence="1" id="KW-0732">Signal</keyword>